<keyword evidence="1" id="KW-0238">DNA-binding</keyword>
<feature type="domain" description="HTH luxR-type" evidence="3">
    <location>
        <begin position="181"/>
        <end position="246"/>
    </location>
</feature>
<sequence length="252" mass="28548">MASAIKIYQFINLSNFNTVEKLMTLMKTSVKNKIFTSITPARLLLVDDHPMIRRGLKDLLNLEADITVCGEVNHGEEALYFLSKYDVDLIVLDHNMPVLNGIETLKKLRELQIDTKVLLFTVSDNIKDVHDALELGVDGYLLKDMEPEQIIYDIRRILRNELVISPALAPILAQAVRKPAKNELNFDLTERELQVLYMISDGMSNKMIGNKLGIAESTVKVHVKHILGKIGLRTRVEAAVWAVNHLKNHQSK</sequence>
<dbReference type="PANTHER" id="PTHR43214:SF38">
    <property type="entry name" value="NITRATE_NITRITE RESPONSE REGULATOR PROTEIN NARL"/>
    <property type="match status" value="1"/>
</dbReference>
<dbReference type="SUPFAM" id="SSF46894">
    <property type="entry name" value="C-terminal effector domain of the bipartite response regulators"/>
    <property type="match status" value="1"/>
</dbReference>
<dbReference type="Gene3D" id="3.40.50.2300">
    <property type="match status" value="1"/>
</dbReference>
<dbReference type="Pfam" id="PF00072">
    <property type="entry name" value="Response_reg"/>
    <property type="match status" value="1"/>
</dbReference>
<dbReference type="NCBIfam" id="NF007935">
    <property type="entry name" value="PRK10651.1"/>
    <property type="match status" value="1"/>
</dbReference>
<name>L2F9K0_9GAMM</name>
<dbReference type="InterPro" id="IPR001789">
    <property type="entry name" value="Sig_transdc_resp-reg_receiver"/>
</dbReference>
<dbReference type="GO" id="GO:0006355">
    <property type="term" value="P:regulation of DNA-templated transcription"/>
    <property type="evidence" value="ECO:0007669"/>
    <property type="project" value="InterPro"/>
</dbReference>
<dbReference type="GO" id="GO:0003677">
    <property type="term" value="F:DNA binding"/>
    <property type="evidence" value="ECO:0007669"/>
    <property type="project" value="UniProtKB-KW"/>
</dbReference>
<dbReference type="InterPro" id="IPR000792">
    <property type="entry name" value="Tscrpt_reg_LuxR_C"/>
</dbReference>
<dbReference type="PROSITE" id="PS00622">
    <property type="entry name" value="HTH_LUXR_1"/>
    <property type="match status" value="1"/>
</dbReference>
<dbReference type="GO" id="GO:0000160">
    <property type="term" value="P:phosphorelay signal transduction system"/>
    <property type="evidence" value="ECO:0007669"/>
    <property type="project" value="InterPro"/>
</dbReference>
<comment type="caution">
    <text evidence="5">The sequence shown here is derived from an EMBL/GenBank/DDBJ whole genome shotgun (WGS) entry which is preliminary data.</text>
</comment>
<dbReference type="AlphaFoldDB" id="L2F9K0"/>
<accession>L2F9K0</accession>
<dbReference type="eggNOG" id="COG2197">
    <property type="taxonomic scope" value="Bacteria"/>
</dbReference>
<evidence type="ECO:0000313" key="5">
    <source>
        <dbReference type="EMBL" id="ELA09451.1"/>
    </source>
</evidence>
<dbReference type="PATRIC" id="fig|1230338.3.peg.774"/>
<dbReference type="InterPro" id="IPR039420">
    <property type="entry name" value="WalR-like"/>
</dbReference>
<keyword evidence="2" id="KW-0597">Phosphoprotein</keyword>
<dbReference type="Pfam" id="PF00196">
    <property type="entry name" value="GerE"/>
    <property type="match status" value="1"/>
</dbReference>
<dbReference type="PROSITE" id="PS50043">
    <property type="entry name" value="HTH_LUXR_2"/>
    <property type="match status" value="1"/>
</dbReference>
<dbReference type="SUPFAM" id="SSF52172">
    <property type="entry name" value="CheY-like"/>
    <property type="match status" value="1"/>
</dbReference>
<dbReference type="SMART" id="SM00421">
    <property type="entry name" value="HTH_LUXR"/>
    <property type="match status" value="1"/>
</dbReference>
<evidence type="ECO:0000313" key="6">
    <source>
        <dbReference type="Proteomes" id="UP000023795"/>
    </source>
</evidence>
<feature type="modified residue" description="4-aspartylphosphate" evidence="2">
    <location>
        <position position="93"/>
    </location>
</feature>
<dbReference type="STRING" id="1230338.MOMA_03575"/>
<evidence type="ECO:0000256" key="1">
    <source>
        <dbReference type="ARBA" id="ARBA00023125"/>
    </source>
</evidence>
<evidence type="ECO:0000256" key="2">
    <source>
        <dbReference type="PROSITE-ProRule" id="PRU00169"/>
    </source>
</evidence>
<organism evidence="5 6">
    <name type="scientific">Moraxella macacae 0408225</name>
    <dbReference type="NCBI Taxonomy" id="1230338"/>
    <lineage>
        <taxon>Bacteria</taxon>
        <taxon>Pseudomonadati</taxon>
        <taxon>Pseudomonadota</taxon>
        <taxon>Gammaproteobacteria</taxon>
        <taxon>Moraxellales</taxon>
        <taxon>Moraxellaceae</taxon>
        <taxon>Moraxella</taxon>
    </lineage>
</organism>
<dbReference type="PRINTS" id="PR00038">
    <property type="entry name" value="HTHLUXR"/>
</dbReference>
<dbReference type="EMBL" id="ANIN01000001">
    <property type="protein sequence ID" value="ELA09451.1"/>
    <property type="molecule type" value="Genomic_DNA"/>
</dbReference>
<reference evidence="5 6" key="1">
    <citation type="journal article" date="2013" name="Genome Announc.">
        <title>Genome Sequence of Moraxella macacae 0408225, a Novel Bacterial Species Isolated from a Cynomolgus Macaque with Epistaxis.</title>
        <authorList>
            <person name="Ladner J.T."/>
            <person name="Whitehouse C.A."/>
            <person name="Koroleva G.I."/>
            <person name="Palacios G.F."/>
        </authorList>
    </citation>
    <scope>NUCLEOTIDE SEQUENCE [LARGE SCALE GENOMIC DNA]</scope>
    <source>
        <strain evidence="5 6">0408225</strain>
    </source>
</reference>
<gene>
    <name evidence="5" type="ORF">MOMA_03575</name>
</gene>
<keyword evidence="6" id="KW-1185">Reference proteome</keyword>
<dbReference type="Proteomes" id="UP000023795">
    <property type="component" value="Unassembled WGS sequence"/>
</dbReference>
<dbReference type="CDD" id="cd06170">
    <property type="entry name" value="LuxR_C_like"/>
    <property type="match status" value="1"/>
</dbReference>
<evidence type="ECO:0000259" key="3">
    <source>
        <dbReference type="PROSITE" id="PS50043"/>
    </source>
</evidence>
<feature type="domain" description="Response regulatory" evidence="4">
    <location>
        <begin position="42"/>
        <end position="158"/>
    </location>
</feature>
<dbReference type="SMART" id="SM00448">
    <property type="entry name" value="REC"/>
    <property type="match status" value="1"/>
</dbReference>
<evidence type="ECO:0000259" key="4">
    <source>
        <dbReference type="PROSITE" id="PS50110"/>
    </source>
</evidence>
<protein>
    <submittedName>
        <fullName evidence="5">Two-component system nitrate/nitrite response regulator NarL</fullName>
    </submittedName>
</protein>
<proteinExistence type="predicted"/>
<dbReference type="PROSITE" id="PS50110">
    <property type="entry name" value="RESPONSE_REGULATORY"/>
    <property type="match status" value="1"/>
</dbReference>
<dbReference type="InterPro" id="IPR016032">
    <property type="entry name" value="Sig_transdc_resp-reg_C-effctor"/>
</dbReference>
<dbReference type="InterPro" id="IPR011006">
    <property type="entry name" value="CheY-like_superfamily"/>
</dbReference>
<dbReference type="PANTHER" id="PTHR43214">
    <property type="entry name" value="TWO-COMPONENT RESPONSE REGULATOR"/>
    <property type="match status" value="1"/>
</dbReference>